<keyword evidence="3" id="KW-1185">Reference proteome</keyword>
<organism evidence="2 3">
    <name type="scientific">Brevibacillus choshinensis</name>
    <dbReference type="NCBI Taxonomy" id="54911"/>
    <lineage>
        <taxon>Bacteria</taxon>
        <taxon>Bacillati</taxon>
        <taxon>Bacillota</taxon>
        <taxon>Bacilli</taxon>
        <taxon>Bacillales</taxon>
        <taxon>Paenibacillaceae</taxon>
        <taxon>Brevibacillus</taxon>
    </lineage>
</organism>
<dbReference type="PROSITE" id="PS50937">
    <property type="entry name" value="HTH_MERR_2"/>
    <property type="match status" value="1"/>
</dbReference>
<dbReference type="SUPFAM" id="SSF46955">
    <property type="entry name" value="Putative DNA-binding domain"/>
    <property type="match status" value="1"/>
</dbReference>
<dbReference type="InterPro" id="IPR000551">
    <property type="entry name" value="MerR-type_HTH_dom"/>
</dbReference>
<accession>A0ABX7FWM6</accession>
<keyword evidence="2" id="KW-0238">DNA-binding</keyword>
<gene>
    <name evidence="2" type="ORF">JNE38_14570</name>
</gene>
<sequence length="137" mass="15514">MLDKAEELLMQLKEGKGENGKRVTIGEMASATSLSASTLRYWEKEGYIQSERNKTNRYRHYDLFQTVKIWLLKSTQNAVYSSDVVLLKQAMAILTDGDLQGLQALIGTAREALVQRNREQLGGLNQLHQLCMVLKLV</sequence>
<reference evidence="2 3" key="1">
    <citation type="submission" date="2021-01" db="EMBL/GenBank/DDBJ databases">
        <title>Identification of strong promoters based on the transcriptome of Brevibacillus choshinensis.</title>
        <authorList>
            <person name="Yao D."/>
            <person name="Zhang K."/>
            <person name="Wu J."/>
        </authorList>
    </citation>
    <scope>NUCLEOTIDE SEQUENCE [LARGE SCALE GENOMIC DNA]</scope>
    <source>
        <strain evidence="2 3">HPD31-SP3</strain>
    </source>
</reference>
<dbReference type="Proteomes" id="UP000596248">
    <property type="component" value="Chromosome"/>
</dbReference>
<dbReference type="Gene3D" id="1.10.1660.10">
    <property type="match status" value="1"/>
</dbReference>
<dbReference type="GO" id="GO:0003677">
    <property type="term" value="F:DNA binding"/>
    <property type="evidence" value="ECO:0007669"/>
    <property type="project" value="UniProtKB-KW"/>
</dbReference>
<name>A0ABX7FWM6_BRECH</name>
<evidence type="ECO:0000313" key="3">
    <source>
        <dbReference type="Proteomes" id="UP000596248"/>
    </source>
</evidence>
<evidence type="ECO:0000259" key="1">
    <source>
        <dbReference type="PROSITE" id="PS50937"/>
    </source>
</evidence>
<proteinExistence type="predicted"/>
<evidence type="ECO:0000313" key="2">
    <source>
        <dbReference type="EMBL" id="QRG70227.1"/>
    </source>
</evidence>
<feature type="domain" description="HTH merR-type" evidence="1">
    <location>
        <begin position="24"/>
        <end position="57"/>
    </location>
</feature>
<dbReference type="EMBL" id="CP069127">
    <property type="protein sequence ID" value="QRG70227.1"/>
    <property type="molecule type" value="Genomic_DNA"/>
</dbReference>
<dbReference type="Pfam" id="PF00376">
    <property type="entry name" value="MerR"/>
    <property type="match status" value="1"/>
</dbReference>
<dbReference type="InterPro" id="IPR009061">
    <property type="entry name" value="DNA-bd_dom_put_sf"/>
</dbReference>
<protein>
    <submittedName>
        <fullName evidence="2">MerR family DNA-binding transcriptional regulator</fullName>
    </submittedName>
</protein>